<evidence type="ECO:0000256" key="1">
    <source>
        <dbReference type="SAM" id="MobiDB-lite"/>
    </source>
</evidence>
<name>A0A4P9W6A2_9FUNG</name>
<protein>
    <submittedName>
        <fullName evidence="2">Uncharacterized protein</fullName>
    </submittedName>
</protein>
<evidence type="ECO:0000313" key="3">
    <source>
        <dbReference type="Proteomes" id="UP000269721"/>
    </source>
</evidence>
<proteinExistence type="predicted"/>
<evidence type="ECO:0000313" key="2">
    <source>
        <dbReference type="EMBL" id="RKO87834.1"/>
    </source>
</evidence>
<reference evidence="3" key="1">
    <citation type="journal article" date="2018" name="Nat. Microbiol.">
        <title>Leveraging single-cell genomics to expand the fungal tree of life.</title>
        <authorList>
            <person name="Ahrendt S.R."/>
            <person name="Quandt C.A."/>
            <person name="Ciobanu D."/>
            <person name="Clum A."/>
            <person name="Salamov A."/>
            <person name="Andreopoulos B."/>
            <person name="Cheng J.F."/>
            <person name="Woyke T."/>
            <person name="Pelin A."/>
            <person name="Henrissat B."/>
            <person name="Reynolds N.K."/>
            <person name="Benny G.L."/>
            <person name="Smith M.E."/>
            <person name="James T.Y."/>
            <person name="Grigoriev I.V."/>
        </authorList>
    </citation>
    <scope>NUCLEOTIDE SEQUENCE [LARGE SCALE GENOMIC DNA]</scope>
</reference>
<accession>A0A4P9W6A2</accession>
<dbReference type="Proteomes" id="UP000269721">
    <property type="component" value="Unassembled WGS sequence"/>
</dbReference>
<organism evidence="2 3">
    <name type="scientific">Blyttiomyces helicus</name>
    <dbReference type="NCBI Taxonomy" id="388810"/>
    <lineage>
        <taxon>Eukaryota</taxon>
        <taxon>Fungi</taxon>
        <taxon>Fungi incertae sedis</taxon>
        <taxon>Chytridiomycota</taxon>
        <taxon>Chytridiomycota incertae sedis</taxon>
        <taxon>Chytridiomycetes</taxon>
        <taxon>Chytridiomycetes incertae sedis</taxon>
        <taxon>Blyttiomyces</taxon>
    </lineage>
</organism>
<sequence length="239" mass="25232">MPTGGGVRSVPASTEMGITPHILGSLVARRRGWWAPVHIPGSSSGARSAKDIYAAPGCHYRLSLIGINPSTPPNTTSSAAAPITPPQLPSSVSAPAPTLRVAAVPELVTPVIVPVPDQPVAPIAAVLPVVLPAGVPIRGSPYAPSMDPPTVVVQRSKVRIVNCDQEDAIVLNFRPDQDTVFDIKELILASTNWFENLQPSRICIFDKAKGQGKVDSPTLVPADGTLYVKRVPYGKLHWG</sequence>
<keyword evidence="3" id="KW-1185">Reference proteome</keyword>
<dbReference type="AlphaFoldDB" id="A0A4P9W6A2"/>
<feature type="region of interest" description="Disordered" evidence="1">
    <location>
        <begin position="71"/>
        <end position="91"/>
    </location>
</feature>
<gene>
    <name evidence="2" type="ORF">BDK51DRAFT_38976</name>
</gene>
<dbReference type="EMBL" id="KZ997130">
    <property type="protein sequence ID" value="RKO87834.1"/>
    <property type="molecule type" value="Genomic_DNA"/>
</dbReference>